<dbReference type="InterPro" id="IPR043131">
    <property type="entry name" value="BCAT-like_N"/>
</dbReference>
<gene>
    <name evidence="4" type="ORF">IPL58_15550</name>
</gene>
<protein>
    <submittedName>
        <fullName evidence="4">D-amino acid aminotransferase</fullName>
    </submittedName>
</protein>
<keyword evidence="4" id="KW-0808">Transferase</keyword>
<dbReference type="AlphaFoldDB" id="A0A9D7K649"/>
<evidence type="ECO:0000313" key="5">
    <source>
        <dbReference type="Proteomes" id="UP000886689"/>
    </source>
</evidence>
<proteinExistence type="inferred from homology"/>
<dbReference type="Gene3D" id="3.30.470.10">
    <property type="match status" value="1"/>
</dbReference>
<dbReference type="PANTHER" id="PTHR42743:SF10">
    <property type="entry name" value="D-ALANINE AMINOTRANSFERASE"/>
    <property type="match status" value="1"/>
</dbReference>
<evidence type="ECO:0000256" key="3">
    <source>
        <dbReference type="ARBA" id="ARBA00022898"/>
    </source>
</evidence>
<evidence type="ECO:0000256" key="2">
    <source>
        <dbReference type="ARBA" id="ARBA00009320"/>
    </source>
</evidence>
<evidence type="ECO:0000313" key="4">
    <source>
        <dbReference type="EMBL" id="MBK8525322.1"/>
    </source>
</evidence>
<dbReference type="InterPro" id="IPR050571">
    <property type="entry name" value="Class-IV_PLP-Dep_Aminotrnsfr"/>
</dbReference>
<name>A0A9D7K649_9PROT</name>
<dbReference type="Proteomes" id="UP000886689">
    <property type="component" value="Unassembled WGS sequence"/>
</dbReference>
<dbReference type="GO" id="GO:0008652">
    <property type="term" value="P:amino acid biosynthetic process"/>
    <property type="evidence" value="ECO:0007669"/>
    <property type="project" value="UniProtKB-ARBA"/>
</dbReference>
<dbReference type="EMBL" id="JADJUC010000028">
    <property type="protein sequence ID" value="MBK8525322.1"/>
    <property type="molecule type" value="Genomic_DNA"/>
</dbReference>
<dbReference type="InterPro" id="IPR001544">
    <property type="entry name" value="Aminotrans_IV"/>
</dbReference>
<dbReference type="GO" id="GO:0008483">
    <property type="term" value="F:transaminase activity"/>
    <property type="evidence" value="ECO:0007669"/>
    <property type="project" value="UniProtKB-KW"/>
</dbReference>
<keyword evidence="4" id="KW-0032">Aminotransferase</keyword>
<comment type="cofactor">
    <cofactor evidence="1">
        <name>pyridoxal 5'-phosphate</name>
        <dbReference type="ChEBI" id="CHEBI:597326"/>
    </cofactor>
</comment>
<dbReference type="GO" id="GO:0046394">
    <property type="term" value="P:carboxylic acid biosynthetic process"/>
    <property type="evidence" value="ECO:0007669"/>
    <property type="project" value="UniProtKB-ARBA"/>
</dbReference>
<comment type="similarity">
    <text evidence="2">Belongs to the class-IV pyridoxal-phosphate-dependent aminotransferase family.</text>
</comment>
<reference evidence="4" key="1">
    <citation type="submission" date="2020-10" db="EMBL/GenBank/DDBJ databases">
        <title>Connecting structure to function with the recovery of over 1000 high-quality activated sludge metagenome-assembled genomes encoding full-length rRNA genes using long-read sequencing.</title>
        <authorList>
            <person name="Singleton C.M."/>
            <person name="Petriglieri F."/>
            <person name="Kristensen J.M."/>
            <person name="Kirkegaard R.H."/>
            <person name="Michaelsen T.Y."/>
            <person name="Andersen M.H."/>
            <person name="Karst S.M."/>
            <person name="Dueholm M.S."/>
            <person name="Nielsen P.H."/>
            <person name="Albertsen M."/>
        </authorList>
    </citation>
    <scope>NUCLEOTIDE SEQUENCE</scope>
    <source>
        <strain evidence="4">Hirt_18-Q3-R61-65_BATAC.395</strain>
    </source>
</reference>
<organism evidence="4 5">
    <name type="scientific">Candidatus Proximibacter danicus</name>
    <dbReference type="NCBI Taxonomy" id="2954365"/>
    <lineage>
        <taxon>Bacteria</taxon>
        <taxon>Pseudomonadati</taxon>
        <taxon>Pseudomonadota</taxon>
        <taxon>Betaproteobacteria</taxon>
        <taxon>Candidatus Proximibacter</taxon>
    </lineage>
</organism>
<dbReference type="InterPro" id="IPR036038">
    <property type="entry name" value="Aminotransferase-like"/>
</dbReference>
<dbReference type="Gene3D" id="3.20.10.10">
    <property type="entry name" value="D-amino Acid Aminotransferase, subunit A, domain 2"/>
    <property type="match status" value="1"/>
</dbReference>
<sequence length="291" mass="31979">MNTTTCYLNGEYLPLNEARISPLDRGFLFGDGGYEVVPVYSRKLFRVDEHLKRLQQTLDGIHLANPHTVAEWTERVEKLVAAAPFDDQSVYLQVTRGADDKRDHAFPQGVAPTVFMFTAPLVTTPDSVRATGVAAVTAPDTRWARCDLKVVALLANVVARQSAVEQGCAETLFIRDGVMIEGAASNIFVVKGGVLLAPIKDHRMLPGITYDVVLELAAKHGVPHEVRDITEAELRSADEVWMTSSTKEVLPITTLDGQPVGTGVNAGKPGQLAQQMHVWYQQFKDEVMRRG</sequence>
<dbReference type="PANTHER" id="PTHR42743">
    <property type="entry name" value="AMINO-ACID AMINOTRANSFERASE"/>
    <property type="match status" value="1"/>
</dbReference>
<evidence type="ECO:0000256" key="1">
    <source>
        <dbReference type="ARBA" id="ARBA00001933"/>
    </source>
</evidence>
<dbReference type="SUPFAM" id="SSF56752">
    <property type="entry name" value="D-aminoacid aminotransferase-like PLP-dependent enzymes"/>
    <property type="match status" value="1"/>
</dbReference>
<dbReference type="GO" id="GO:0005829">
    <property type="term" value="C:cytosol"/>
    <property type="evidence" value="ECO:0007669"/>
    <property type="project" value="TreeGrafter"/>
</dbReference>
<dbReference type="InterPro" id="IPR043132">
    <property type="entry name" value="BCAT-like_C"/>
</dbReference>
<dbReference type="FunFam" id="3.20.10.10:FF:000002">
    <property type="entry name" value="D-alanine aminotransferase"/>
    <property type="match status" value="1"/>
</dbReference>
<dbReference type="CDD" id="cd01558">
    <property type="entry name" value="D-AAT_like"/>
    <property type="match status" value="1"/>
</dbReference>
<keyword evidence="3" id="KW-0663">Pyridoxal phosphate</keyword>
<dbReference type="Pfam" id="PF01063">
    <property type="entry name" value="Aminotran_4"/>
    <property type="match status" value="1"/>
</dbReference>
<accession>A0A9D7K649</accession>
<comment type="caution">
    <text evidence="4">The sequence shown here is derived from an EMBL/GenBank/DDBJ whole genome shotgun (WGS) entry which is preliminary data.</text>
</comment>